<keyword evidence="3" id="KW-1185">Reference proteome</keyword>
<dbReference type="InterPro" id="IPR050902">
    <property type="entry name" value="ABC_Transporter_SBP"/>
</dbReference>
<dbReference type="PANTHER" id="PTHR30535">
    <property type="entry name" value="VITAMIN B12-BINDING PROTEIN"/>
    <property type="match status" value="1"/>
</dbReference>
<dbReference type="STRING" id="679901.Mzhil_0970"/>
<organism evidence="2 3">
    <name type="scientific">Methanosalsum zhilinae (strain DSM 4017 / NBRC 107636 / OCM 62 / WeN5)</name>
    <name type="common">Methanohalophilus zhilinae</name>
    <dbReference type="NCBI Taxonomy" id="679901"/>
    <lineage>
        <taxon>Archaea</taxon>
        <taxon>Methanobacteriati</taxon>
        <taxon>Methanobacteriota</taxon>
        <taxon>Stenosarchaea group</taxon>
        <taxon>Methanomicrobia</taxon>
        <taxon>Methanosarcinales</taxon>
        <taxon>Methanosarcinaceae</taxon>
        <taxon>Methanosalsum</taxon>
    </lineage>
</organism>
<dbReference type="GeneID" id="10822592"/>
<name>F7XLK9_METZD</name>
<evidence type="ECO:0000313" key="3">
    <source>
        <dbReference type="Proteomes" id="UP000006622"/>
    </source>
</evidence>
<sequence precursor="true">MQKSRILTFTLLVTLVAVSVFACGCMDNSSSSQSTQSDYEMITVTDALGRNVEVPKSPDHVICSGSGALRYLTYLQAQDRIVGVDSIETRESNYDARPYAIANPQFKDYPVFGEFRGNDDPEKILMLDPQPQVIFKTYSADAYDPVELQRRTGIPVVVLNYGDMVNYRSDMYRSFEIMGEVLGKEERAEELIAFFDETIADLNERTKDVPEEEKTTCYVGGIARRGPHGFHSTEPTYPPFLFINAKNVAYDPTRELSSVEVSKESLLGWDPEILFVDLSTTQSEDKSCAVYQLQTDSAYRQLSAVKSSEVYTVLPYNWYTQNYGSVLVNSYYTGKLLYPDRFEDVDIDEKGAEIYTFLVGMGDEQMGAHVYDTMKHIFTTPAFTKVDL</sequence>
<dbReference type="SUPFAM" id="SSF53807">
    <property type="entry name" value="Helical backbone' metal receptor"/>
    <property type="match status" value="1"/>
</dbReference>
<dbReference type="OrthoDB" id="24039at2157"/>
<dbReference type="KEGG" id="mzh:Mzhil_0970"/>
<dbReference type="InterPro" id="IPR002491">
    <property type="entry name" value="ABC_transptr_periplasmic_BD"/>
</dbReference>
<protein>
    <submittedName>
        <fullName evidence="2">Periplasmic binding protein</fullName>
    </submittedName>
</protein>
<dbReference type="AlphaFoldDB" id="F7XLK9"/>
<dbReference type="Pfam" id="PF01497">
    <property type="entry name" value="Peripla_BP_2"/>
    <property type="match status" value="1"/>
</dbReference>
<proteinExistence type="predicted"/>
<dbReference type="Proteomes" id="UP000006622">
    <property type="component" value="Chromosome"/>
</dbReference>
<reference evidence="2" key="1">
    <citation type="submission" date="2010-07" db="EMBL/GenBank/DDBJ databases">
        <title>The complete genome of Methanosalsum zhilinae DSM 4017.</title>
        <authorList>
            <consortium name="US DOE Joint Genome Institute (JGI-PGF)"/>
            <person name="Lucas S."/>
            <person name="Copeland A."/>
            <person name="Lapidus A."/>
            <person name="Glavina del Rio T."/>
            <person name="Dalin E."/>
            <person name="Tice H."/>
            <person name="Bruce D."/>
            <person name="Goodwin L."/>
            <person name="Pitluck S."/>
            <person name="Kyrpides N."/>
            <person name="Mavromatis K."/>
            <person name="Ovchinnikova G."/>
            <person name="Daligault H."/>
            <person name="Detter J.C."/>
            <person name="Han C."/>
            <person name="Tapia R."/>
            <person name="Larimer F."/>
            <person name="Land M."/>
            <person name="Hauser L."/>
            <person name="Markowitz V."/>
            <person name="Cheng J.-F."/>
            <person name="Hugenholtz P."/>
            <person name="Woyke T."/>
            <person name="Wu D."/>
            <person name="Spring S."/>
            <person name="Schueler E."/>
            <person name="Brambilla E."/>
            <person name="Klenk H.-P."/>
            <person name="Eisen J.A."/>
        </authorList>
    </citation>
    <scope>NUCLEOTIDE SEQUENCE</scope>
    <source>
        <strain evidence="2">DSM 4017</strain>
    </source>
</reference>
<evidence type="ECO:0000313" key="2">
    <source>
        <dbReference type="EMBL" id="AEH60828.1"/>
    </source>
</evidence>
<gene>
    <name evidence="2" type="ordered locus">Mzhil_0970</name>
</gene>
<dbReference type="EMBL" id="CP002101">
    <property type="protein sequence ID" value="AEH60828.1"/>
    <property type="molecule type" value="Genomic_DNA"/>
</dbReference>
<dbReference type="PROSITE" id="PS51257">
    <property type="entry name" value="PROKAR_LIPOPROTEIN"/>
    <property type="match status" value="1"/>
</dbReference>
<dbReference type="RefSeq" id="WP_013898267.1">
    <property type="nucleotide sequence ID" value="NC_015676.1"/>
</dbReference>
<accession>F7XLK9</accession>
<evidence type="ECO:0000259" key="1">
    <source>
        <dbReference type="PROSITE" id="PS50983"/>
    </source>
</evidence>
<dbReference type="Gene3D" id="3.40.50.1980">
    <property type="entry name" value="Nitrogenase molybdenum iron protein domain"/>
    <property type="match status" value="2"/>
</dbReference>
<dbReference type="CDD" id="cd01147">
    <property type="entry name" value="HemV-2"/>
    <property type="match status" value="1"/>
</dbReference>
<dbReference type="PROSITE" id="PS50983">
    <property type="entry name" value="FE_B12_PBP"/>
    <property type="match status" value="1"/>
</dbReference>
<feature type="domain" description="Fe/B12 periplasmic-binding" evidence="1">
    <location>
        <begin position="60"/>
        <end position="341"/>
    </location>
</feature>
<dbReference type="HOGENOM" id="CLU_038034_13_1_2"/>
<dbReference type="PANTHER" id="PTHR30535:SF34">
    <property type="entry name" value="MOLYBDATE-BINDING PROTEIN MOLA"/>
    <property type="match status" value="1"/>
</dbReference>